<proteinExistence type="predicted"/>
<comment type="caution">
    <text evidence="1">The sequence shown here is derived from an EMBL/GenBank/DDBJ whole genome shotgun (WGS) entry which is preliminary data.</text>
</comment>
<dbReference type="Proteomes" id="UP000013840">
    <property type="component" value="Unassembled WGS sequence"/>
</dbReference>
<dbReference type="RefSeq" id="WP_010772406.1">
    <property type="nucleotide sequence ID" value="NZ_KB946335.1"/>
</dbReference>
<gene>
    <name evidence="1" type="ORF">UC7_02316</name>
</gene>
<dbReference type="PATRIC" id="fig|1158612.3.peg.2275"/>
<keyword evidence="2" id="KW-1185">Reference proteome</keyword>
<dbReference type="EMBL" id="AJAU01000020">
    <property type="protein sequence ID" value="EOL44272.1"/>
    <property type="molecule type" value="Genomic_DNA"/>
</dbReference>
<organism evidence="1 2">
    <name type="scientific">Enterococcus caccae ATCC BAA-1240</name>
    <dbReference type="NCBI Taxonomy" id="1158612"/>
    <lineage>
        <taxon>Bacteria</taxon>
        <taxon>Bacillati</taxon>
        <taxon>Bacillota</taxon>
        <taxon>Bacilli</taxon>
        <taxon>Lactobacillales</taxon>
        <taxon>Enterococcaceae</taxon>
        <taxon>Enterococcus</taxon>
    </lineage>
</organism>
<evidence type="ECO:0000313" key="2">
    <source>
        <dbReference type="Proteomes" id="UP000013840"/>
    </source>
</evidence>
<evidence type="ECO:0000313" key="1">
    <source>
        <dbReference type="EMBL" id="EOL44272.1"/>
    </source>
</evidence>
<reference evidence="1 2" key="1">
    <citation type="submission" date="2013-02" db="EMBL/GenBank/DDBJ databases">
        <title>The Genome Sequence of Enterococcus caccae BAA-1240.</title>
        <authorList>
            <consortium name="The Broad Institute Genome Sequencing Platform"/>
            <consortium name="The Broad Institute Genome Sequencing Center for Infectious Disease"/>
            <person name="Earl A.M."/>
            <person name="Gilmore M.S."/>
            <person name="Lebreton F."/>
            <person name="Walker B."/>
            <person name="Young S.K."/>
            <person name="Zeng Q."/>
            <person name="Gargeya S."/>
            <person name="Fitzgerald M."/>
            <person name="Haas B."/>
            <person name="Abouelleil A."/>
            <person name="Alvarado L."/>
            <person name="Arachchi H.M."/>
            <person name="Berlin A.M."/>
            <person name="Chapman S.B."/>
            <person name="Dewar J."/>
            <person name="Goldberg J."/>
            <person name="Griggs A."/>
            <person name="Gujja S."/>
            <person name="Hansen M."/>
            <person name="Howarth C."/>
            <person name="Imamovic A."/>
            <person name="Larimer J."/>
            <person name="McCowan C."/>
            <person name="Murphy C."/>
            <person name="Neiman D."/>
            <person name="Pearson M."/>
            <person name="Priest M."/>
            <person name="Roberts A."/>
            <person name="Saif S."/>
            <person name="Shea T."/>
            <person name="Sisk P."/>
            <person name="Sykes S."/>
            <person name="Wortman J."/>
            <person name="Nusbaum C."/>
            <person name="Birren B."/>
        </authorList>
    </citation>
    <scope>NUCLEOTIDE SEQUENCE [LARGE SCALE GENOMIC DNA]</scope>
    <source>
        <strain evidence="1 2">ATCC BAA-1240</strain>
    </source>
</reference>
<accession>R3W9Y0</accession>
<protein>
    <submittedName>
        <fullName evidence="1">Uncharacterized protein</fullName>
    </submittedName>
</protein>
<name>R3W9Y0_9ENTE</name>
<dbReference type="AlphaFoldDB" id="R3W9Y0"/>
<dbReference type="STRING" id="317735.RU98_GL001419"/>
<sequence>MRKLSIKMTKKKENNLVVDQIIGISFERFVENDTVLNKDKELAVRGVVFTKRPICW</sequence>